<keyword evidence="4" id="KW-1185">Reference proteome</keyword>
<name>W4JZ22_HETIT</name>
<sequence length="315" mass="35416">MPRPVRIAICQFASVPPSQESEGISSDETVTANFARLEPFVSSAASQGADLIVFPEYFLTGIIAEHLHLAYDEGHWVEVLQDLARKYAIDIVAGTIVEKSRQNDEHLFNTSVLIPHHGVSAGQLMCGPDVFRARYIDKHGEILGEYRKKNLWHPEKEYLRSSTEEHQIFQTDKFKAGLLICWDLAWPEAFRALMLQGVEVVIVPTCWVLDDVGELGLKHDPDGSAEVSWLDSMVINRAYENECCVIFVNCGGPKAKGFLGHSSVSMPFKGVVTRIEGPNEEMRVVDIDLDILQDARAVYKIREDYEAKIKLNQMK</sequence>
<proteinExistence type="predicted"/>
<dbReference type="PANTHER" id="PTHR43674">
    <property type="entry name" value="NITRILASE C965.09-RELATED"/>
    <property type="match status" value="1"/>
</dbReference>
<gene>
    <name evidence="3" type="ORF">HETIRDRAFT_459962</name>
</gene>
<dbReference type="CDD" id="cd07197">
    <property type="entry name" value="nitrilase"/>
    <property type="match status" value="1"/>
</dbReference>
<dbReference type="InterPro" id="IPR036526">
    <property type="entry name" value="C-N_Hydrolase_sf"/>
</dbReference>
<dbReference type="HOGENOM" id="CLU_030130_2_0_1"/>
<dbReference type="KEGG" id="hir:HETIRDRAFT_459962"/>
<evidence type="ECO:0000313" key="3">
    <source>
        <dbReference type="EMBL" id="ETW78813.1"/>
    </source>
</evidence>
<protein>
    <recommendedName>
        <fullName evidence="2">CN hydrolase domain-containing protein</fullName>
    </recommendedName>
</protein>
<dbReference type="Gene3D" id="3.60.110.10">
    <property type="entry name" value="Carbon-nitrogen hydrolase"/>
    <property type="match status" value="1"/>
</dbReference>
<dbReference type="InterPro" id="IPR003010">
    <property type="entry name" value="C-N_Hydrolase"/>
</dbReference>
<dbReference type="STRING" id="747525.W4JZ22"/>
<evidence type="ECO:0000259" key="2">
    <source>
        <dbReference type="PROSITE" id="PS50263"/>
    </source>
</evidence>
<dbReference type="EMBL" id="KI925461">
    <property type="protein sequence ID" value="ETW78813.1"/>
    <property type="molecule type" value="Genomic_DNA"/>
</dbReference>
<keyword evidence="1" id="KW-0378">Hydrolase</keyword>
<dbReference type="PANTHER" id="PTHR43674:SF16">
    <property type="entry name" value="CARBON-NITROGEN FAMILY, PUTATIVE (AFU_ORTHOLOGUE AFUA_5G02350)-RELATED"/>
    <property type="match status" value="1"/>
</dbReference>
<evidence type="ECO:0000256" key="1">
    <source>
        <dbReference type="ARBA" id="ARBA00022801"/>
    </source>
</evidence>
<dbReference type="GO" id="GO:0016811">
    <property type="term" value="F:hydrolase activity, acting on carbon-nitrogen (but not peptide) bonds, in linear amides"/>
    <property type="evidence" value="ECO:0007669"/>
    <property type="project" value="TreeGrafter"/>
</dbReference>
<dbReference type="RefSeq" id="XP_009549115.1">
    <property type="nucleotide sequence ID" value="XM_009550820.1"/>
</dbReference>
<dbReference type="InParanoid" id="W4JZ22"/>
<dbReference type="Pfam" id="PF00795">
    <property type="entry name" value="CN_hydrolase"/>
    <property type="match status" value="2"/>
</dbReference>
<dbReference type="InterPro" id="IPR050345">
    <property type="entry name" value="Aliph_Amidase/BUP"/>
</dbReference>
<dbReference type="SUPFAM" id="SSF56317">
    <property type="entry name" value="Carbon-nitrogen hydrolase"/>
    <property type="match status" value="2"/>
</dbReference>
<feature type="domain" description="CN hydrolase" evidence="2">
    <location>
        <begin position="5"/>
        <end position="289"/>
    </location>
</feature>
<organism evidence="3 4">
    <name type="scientific">Heterobasidion irregulare (strain TC 32-1)</name>
    <dbReference type="NCBI Taxonomy" id="747525"/>
    <lineage>
        <taxon>Eukaryota</taxon>
        <taxon>Fungi</taxon>
        <taxon>Dikarya</taxon>
        <taxon>Basidiomycota</taxon>
        <taxon>Agaricomycotina</taxon>
        <taxon>Agaricomycetes</taxon>
        <taxon>Russulales</taxon>
        <taxon>Bondarzewiaceae</taxon>
        <taxon>Heterobasidion</taxon>
        <taxon>Heterobasidion annosum species complex</taxon>
    </lineage>
</organism>
<dbReference type="PROSITE" id="PS50263">
    <property type="entry name" value="CN_HYDROLASE"/>
    <property type="match status" value="1"/>
</dbReference>
<dbReference type="GeneID" id="20677033"/>
<evidence type="ECO:0000313" key="4">
    <source>
        <dbReference type="Proteomes" id="UP000030671"/>
    </source>
</evidence>
<dbReference type="AlphaFoldDB" id="W4JZ22"/>
<dbReference type="OrthoDB" id="412018at2759"/>
<dbReference type="eggNOG" id="KOG0806">
    <property type="taxonomic scope" value="Eukaryota"/>
</dbReference>
<dbReference type="FunCoup" id="W4JZ22">
    <property type="interactions" value="3"/>
</dbReference>
<dbReference type="Proteomes" id="UP000030671">
    <property type="component" value="Unassembled WGS sequence"/>
</dbReference>
<accession>W4JZ22</accession>
<reference evidence="3 4" key="1">
    <citation type="journal article" date="2012" name="New Phytol.">
        <title>Insight into trade-off between wood decay and parasitism from the genome of a fungal forest pathogen.</title>
        <authorList>
            <person name="Olson A."/>
            <person name="Aerts A."/>
            <person name="Asiegbu F."/>
            <person name="Belbahri L."/>
            <person name="Bouzid O."/>
            <person name="Broberg A."/>
            <person name="Canback B."/>
            <person name="Coutinho P.M."/>
            <person name="Cullen D."/>
            <person name="Dalman K."/>
            <person name="Deflorio G."/>
            <person name="van Diepen L.T."/>
            <person name="Dunand C."/>
            <person name="Duplessis S."/>
            <person name="Durling M."/>
            <person name="Gonthier P."/>
            <person name="Grimwood J."/>
            <person name="Fossdal C.G."/>
            <person name="Hansson D."/>
            <person name="Henrissat B."/>
            <person name="Hietala A."/>
            <person name="Himmelstrand K."/>
            <person name="Hoffmeister D."/>
            <person name="Hogberg N."/>
            <person name="James T.Y."/>
            <person name="Karlsson M."/>
            <person name="Kohler A."/>
            <person name="Kues U."/>
            <person name="Lee Y.H."/>
            <person name="Lin Y.C."/>
            <person name="Lind M."/>
            <person name="Lindquist E."/>
            <person name="Lombard V."/>
            <person name="Lucas S."/>
            <person name="Lunden K."/>
            <person name="Morin E."/>
            <person name="Murat C."/>
            <person name="Park J."/>
            <person name="Raffaello T."/>
            <person name="Rouze P."/>
            <person name="Salamov A."/>
            <person name="Schmutz J."/>
            <person name="Solheim H."/>
            <person name="Stahlberg J."/>
            <person name="Velez H."/>
            <person name="de Vries R.P."/>
            <person name="Wiebenga A."/>
            <person name="Woodward S."/>
            <person name="Yakovlev I."/>
            <person name="Garbelotto M."/>
            <person name="Martin F."/>
            <person name="Grigoriev I.V."/>
            <person name="Stenlid J."/>
        </authorList>
    </citation>
    <scope>NUCLEOTIDE SEQUENCE [LARGE SCALE GENOMIC DNA]</scope>
    <source>
        <strain evidence="3 4">TC 32-1</strain>
    </source>
</reference>